<organism evidence="2 3">
    <name type="scientific">Acanthamoeba castellanii (strain ATCC 30010 / Neff)</name>
    <dbReference type="NCBI Taxonomy" id="1257118"/>
    <lineage>
        <taxon>Eukaryota</taxon>
        <taxon>Amoebozoa</taxon>
        <taxon>Discosea</taxon>
        <taxon>Longamoebia</taxon>
        <taxon>Centramoebida</taxon>
        <taxon>Acanthamoebidae</taxon>
        <taxon>Acanthamoeba</taxon>
    </lineage>
</organism>
<protein>
    <submittedName>
        <fullName evidence="2">Uncharacterized protein</fullName>
    </submittedName>
</protein>
<evidence type="ECO:0000313" key="2">
    <source>
        <dbReference type="EMBL" id="ELR16319.1"/>
    </source>
</evidence>
<dbReference type="VEuPathDB" id="AmoebaDB:ACA1_203630"/>
<dbReference type="AlphaFoldDB" id="L8GSY8"/>
<dbReference type="GO" id="GO:0000902">
    <property type="term" value="P:cell morphogenesis"/>
    <property type="evidence" value="ECO:0007669"/>
    <property type="project" value="TreeGrafter"/>
</dbReference>
<dbReference type="OrthoDB" id="548214at2759"/>
<dbReference type="OMA" id="INVWEYT"/>
<dbReference type="GO" id="GO:0030031">
    <property type="term" value="P:cell projection assembly"/>
    <property type="evidence" value="ECO:0007669"/>
    <property type="project" value="TreeGrafter"/>
</dbReference>
<reference evidence="2 3" key="1">
    <citation type="journal article" date="2013" name="Genome Biol.">
        <title>Genome of Acanthamoeba castellanii highlights extensive lateral gene transfer and early evolution of tyrosine kinase signaling.</title>
        <authorList>
            <person name="Clarke M."/>
            <person name="Lohan A.J."/>
            <person name="Liu B."/>
            <person name="Lagkouvardos I."/>
            <person name="Roy S."/>
            <person name="Zafar N."/>
            <person name="Bertelli C."/>
            <person name="Schilde C."/>
            <person name="Kianianmomeni A."/>
            <person name="Burglin T.R."/>
            <person name="Frech C."/>
            <person name="Turcotte B."/>
            <person name="Kopec K.O."/>
            <person name="Synnott J.M."/>
            <person name="Choo C."/>
            <person name="Paponov I."/>
            <person name="Finkler A."/>
            <person name="Soon Heng Tan C."/>
            <person name="Hutchins A.P."/>
            <person name="Weinmeier T."/>
            <person name="Rattei T."/>
            <person name="Chu J.S."/>
            <person name="Gimenez G."/>
            <person name="Irimia M."/>
            <person name="Rigden D.J."/>
            <person name="Fitzpatrick D.A."/>
            <person name="Lorenzo-Morales J."/>
            <person name="Bateman A."/>
            <person name="Chiu C.H."/>
            <person name="Tang P."/>
            <person name="Hegemann P."/>
            <person name="Fromm H."/>
            <person name="Raoult D."/>
            <person name="Greub G."/>
            <person name="Miranda-Saavedra D."/>
            <person name="Chen N."/>
            <person name="Nash P."/>
            <person name="Ginger M.L."/>
            <person name="Horn M."/>
            <person name="Schaap P."/>
            <person name="Caler L."/>
            <person name="Loftus B."/>
        </authorList>
    </citation>
    <scope>NUCLEOTIDE SEQUENCE [LARGE SCALE GENOMIC DNA]</scope>
    <source>
        <strain evidence="2 3">Neff</strain>
    </source>
</reference>
<evidence type="ECO:0000256" key="1">
    <source>
        <dbReference type="ARBA" id="ARBA00037947"/>
    </source>
</evidence>
<evidence type="ECO:0000313" key="3">
    <source>
        <dbReference type="Proteomes" id="UP000011083"/>
    </source>
</evidence>
<dbReference type="RefSeq" id="XP_004338332.1">
    <property type="nucleotide sequence ID" value="XM_004338284.1"/>
</dbReference>
<dbReference type="STRING" id="1257118.L8GSY8"/>
<dbReference type="Proteomes" id="UP000011083">
    <property type="component" value="Unassembled WGS sequence"/>
</dbReference>
<keyword evidence="3" id="KW-1185">Reference proteome</keyword>
<dbReference type="GO" id="GO:0016477">
    <property type="term" value="P:cell migration"/>
    <property type="evidence" value="ECO:0007669"/>
    <property type="project" value="TreeGrafter"/>
</dbReference>
<dbReference type="InterPro" id="IPR019137">
    <property type="entry name" value="Nck-associated_protein-1"/>
</dbReference>
<comment type="similarity">
    <text evidence="1">Belongs to the HEM-1/HEM-2 family.</text>
</comment>
<dbReference type="GO" id="GO:0030866">
    <property type="term" value="P:cortical actin cytoskeleton organization"/>
    <property type="evidence" value="ECO:0007669"/>
    <property type="project" value="TreeGrafter"/>
</dbReference>
<dbReference type="Pfam" id="PF09735">
    <property type="entry name" value="Nckap1"/>
    <property type="match status" value="1"/>
</dbReference>
<accession>L8GSY8</accession>
<dbReference type="PANTHER" id="PTHR12093">
    <property type="entry name" value="NCK-ASSOCIATED PROTEIN 1"/>
    <property type="match status" value="1"/>
</dbReference>
<dbReference type="EMBL" id="KB008001">
    <property type="protein sequence ID" value="ELR16319.1"/>
    <property type="molecule type" value="Genomic_DNA"/>
</dbReference>
<sequence length="1161" mass="131967">MSKVAEKLTILLETGSGFLIRLYNTKIKYTPESKTRPAFLVDPVYAKVVAAFGKKFPEIPTDLDKTPGYEVFLSKAKQIYEELEPDFDTFVDALEWVKITQQTLSDISTATAELTWAYTPVTTEKFLDLVTMYCQVNLLWSLIADRRTIAAGFARAFNVVKSQNESNFPKVAQYLANYADPFKKLREDFKPFTKRVSQALVSLLPSYSKLNNLEQLRKEGTLNITLNPEKLALPSQDMTQLDLLSKEKMYAWVVYGQLFCPEELAMPGALDLCRVVLSQAYRAPVFRNISIPIHNFYSDAWKNFKSKTFKLNKEKKIIVDGLQAATAGHGLIERRNFRIYLRQSLRSLLGLLKDFPGLLGPKAIVVWSALSAAKAEVFWYFRHINAPPPKKDKFNEDALRDQHISELLHLINQMSALVRQHQRIMQAYYLEYLHEADRKALEDQIRTIPAHAPILPILKSILNDLQSISVESFMAGTEYNFDSLRLNWARVEATLSVASSTINPSAVKELVHRGRIICLHTRNVDEIEEQIDLHASLKALWYYRESLVQVFDKSIIDGPANPLNCMAFLHLLSEFPENATGWYPKEREIIGSVSVKLAEDMLNKITHRVASIVFEIGKHNMIFNSQLNHVNGAHPLLARLKDFKFDKNYVPPTTPGTESQYKNRKELDNLRLYERNVQQLCAAMHEVIDITIYDTAFTPREYLRDKLVEVLRRFVKKAVLLDEQNFIVQRPSVLENRLQLFTFTVRLLENYVSMDITGSLRQFVLGQVYNNGMSDINKVDFTVDSELVWREDADLGKVLTKWYSDFVSKRLTTPGLCYSLNRKAFISRADVRAVLPFRPEEYADLAELQALVRLVGPYGVRAIHRETMKFVASNIAPIKEVLALNRKTLSDINANYSKDVTVHLKALREVDTFINRSIAIGNALQFRQLLLEAQRSVADKDMPFLAHAVDNIFDQYPRNTFMKPEYLELDSLAMTLGLDLGSADQALKAVLCKVIGEQDKELWLLLPIIYAAAFVSSKTWSEAIFHPAIEGHANNVHTLSLAINALLVATRATSTSDNEREIIDLTKKFIEAASCILLKQAQQPPRQVEKVVQSLPSVLIFMDKFVEDSPFVTQEVLEACLPYALLRSMYKQLYDTKTQGKKGKAVLAAGGGAGEQAEDNM</sequence>
<name>L8GSY8_ACACF</name>
<dbReference type="KEGG" id="acan:ACA1_203630"/>
<dbReference type="GO" id="GO:0031209">
    <property type="term" value="C:SCAR complex"/>
    <property type="evidence" value="ECO:0007669"/>
    <property type="project" value="TreeGrafter"/>
</dbReference>
<proteinExistence type="inferred from homology"/>
<dbReference type="PANTHER" id="PTHR12093:SF10">
    <property type="entry name" value="MEMBRANE-ASSOCIATED PROTEIN HEM"/>
    <property type="match status" value="1"/>
</dbReference>
<gene>
    <name evidence="2" type="ORF">ACA1_203630</name>
</gene>
<dbReference type="GeneID" id="14917059"/>